<dbReference type="SMART" id="SM00248">
    <property type="entry name" value="ANK"/>
    <property type="match status" value="4"/>
</dbReference>
<dbReference type="InterPro" id="IPR058056">
    <property type="entry name" value="WH_TANC1/2"/>
</dbReference>
<reference evidence="5" key="1">
    <citation type="submission" date="2022-08" db="UniProtKB">
        <authorList>
            <consortium name="EnsemblMetazoa"/>
        </authorList>
    </citation>
    <scope>IDENTIFICATION</scope>
    <source>
        <strain evidence="5">05x7-T-G4-1.051#20</strain>
    </source>
</reference>
<protein>
    <recommendedName>
        <fullName evidence="4">TANC1/2-like winged helix domain-containing protein</fullName>
    </recommendedName>
</protein>
<accession>A0A8W8MSP7</accession>
<dbReference type="PANTHER" id="PTHR24198">
    <property type="entry name" value="ANKYRIN REPEAT AND PROTEIN KINASE DOMAIN-CONTAINING PROTEIN"/>
    <property type="match status" value="1"/>
</dbReference>
<dbReference type="Gene3D" id="1.25.40.20">
    <property type="entry name" value="Ankyrin repeat-containing domain"/>
    <property type="match status" value="1"/>
</dbReference>
<evidence type="ECO:0000256" key="3">
    <source>
        <dbReference type="SAM" id="Phobius"/>
    </source>
</evidence>
<dbReference type="Pfam" id="PF12796">
    <property type="entry name" value="Ank_2"/>
    <property type="match status" value="1"/>
</dbReference>
<keyword evidence="6" id="KW-1185">Reference proteome</keyword>
<name>A0A8W8MSP7_MAGGI</name>
<evidence type="ECO:0000259" key="4">
    <source>
        <dbReference type="Pfam" id="PF25521"/>
    </source>
</evidence>
<keyword evidence="3" id="KW-0812">Transmembrane</keyword>
<feature type="transmembrane region" description="Helical" evidence="3">
    <location>
        <begin position="246"/>
        <end position="265"/>
    </location>
</feature>
<evidence type="ECO:0000313" key="6">
    <source>
        <dbReference type="Proteomes" id="UP000005408"/>
    </source>
</evidence>
<evidence type="ECO:0000313" key="5">
    <source>
        <dbReference type="EnsemblMetazoa" id="G34913.1:cds"/>
    </source>
</evidence>
<dbReference type="Pfam" id="PF25521">
    <property type="entry name" value="WHD_TANC1"/>
    <property type="match status" value="1"/>
</dbReference>
<feature type="domain" description="TANC1/2-like winged helix" evidence="4">
    <location>
        <begin position="348"/>
        <end position="467"/>
    </location>
</feature>
<evidence type="ECO:0000256" key="2">
    <source>
        <dbReference type="ARBA" id="ARBA00023043"/>
    </source>
</evidence>
<evidence type="ECO:0000256" key="1">
    <source>
        <dbReference type="ARBA" id="ARBA00022737"/>
    </source>
</evidence>
<dbReference type="SUPFAM" id="SSF48403">
    <property type="entry name" value="Ankyrin repeat"/>
    <property type="match status" value="1"/>
</dbReference>
<dbReference type="InterPro" id="IPR027897">
    <property type="entry name" value="DUF4559"/>
</dbReference>
<keyword evidence="2" id="KW-0040">ANK repeat</keyword>
<dbReference type="Pfam" id="PF15112">
    <property type="entry name" value="DUF4559"/>
    <property type="match status" value="1"/>
</dbReference>
<keyword evidence="1" id="KW-0677">Repeat</keyword>
<dbReference type="Proteomes" id="UP000005408">
    <property type="component" value="Unassembled WGS sequence"/>
</dbReference>
<dbReference type="EnsemblMetazoa" id="G34913.1">
    <property type="protein sequence ID" value="G34913.1:cds"/>
    <property type="gene ID" value="G34913"/>
</dbReference>
<proteinExistence type="predicted"/>
<keyword evidence="3" id="KW-1133">Transmembrane helix</keyword>
<dbReference type="PANTHER" id="PTHR24198:SF165">
    <property type="entry name" value="ANKYRIN REPEAT-CONTAINING PROTEIN-RELATED"/>
    <property type="match status" value="1"/>
</dbReference>
<dbReference type="InterPro" id="IPR002110">
    <property type="entry name" value="Ankyrin_rpt"/>
</dbReference>
<dbReference type="InterPro" id="IPR036770">
    <property type="entry name" value="Ankyrin_rpt-contain_sf"/>
</dbReference>
<dbReference type="AlphaFoldDB" id="A0A8W8MSP7"/>
<organism evidence="5 6">
    <name type="scientific">Magallana gigas</name>
    <name type="common">Pacific oyster</name>
    <name type="synonym">Crassostrea gigas</name>
    <dbReference type="NCBI Taxonomy" id="29159"/>
    <lineage>
        <taxon>Eukaryota</taxon>
        <taxon>Metazoa</taxon>
        <taxon>Spiralia</taxon>
        <taxon>Lophotrochozoa</taxon>
        <taxon>Mollusca</taxon>
        <taxon>Bivalvia</taxon>
        <taxon>Autobranchia</taxon>
        <taxon>Pteriomorphia</taxon>
        <taxon>Ostreida</taxon>
        <taxon>Ostreoidea</taxon>
        <taxon>Ostreidae</taxon>
        <taxon>Magallana</taxon>
    </lineage>
</organism>
<sequence length="672" mass="78203">MEDCSQEELNFFILIQALRYSTVGLKTFVDQCLKDLYERIKRKVGSNGTCTRCCSQHFDVTQWCNTCVAWKLEIEKYMRYNTHKNKVQWRDIELRKLSGNYYEDAKVELCRIFVRNAKLFKYDINNILEILKNCQYFVIDIKRLDAVRMVRNIDFAHTDRFKMSRKKLEKAISTLPQFFQHPSFKGFQCISATVIDIKELLKKDEKNIKDMDIYYAFENVQQVRSADIDEFLSIYDDENETHNQQGLIPILNLFVIILFIIWGIIPHKVTINDSSLLECKTAAYEHPFTMEIDLDFYRSQHHKLIGRGWLLNELDEKMFFSKRGVLFLAEMGHTTFEDIFEQQLTRIFRDRNVFKTVIKIFQVLCATMEPLHVEDLIKIANLNENEMFDALSIIGKELSHFIRRKNDKISLTHKSLVEYLTNESRKTDQFYVSKKDGCVLIGNYWLNILRQQKSFTNISVVDLASYIACSSDEGSRRKFLQYGKILTKEFSDAYILHQAAAQLNSYTAMSLILDLFSLRSVDETDEGNITASYVAAEFGNHLSLKALLDRNANVNFIRLCPNFTNESVCMLQFCKTVAFLEYSLLNIAAQNGHFETVLTLLQHNVNMSHQTSFGSNSFLLAVENGHTRLVREFLYKFKSNFTSSLNQALYLSSKNGYIDIVDLLLYHGAGDV</sequence>
<keyword evidence="3" id="KW-0472">Membrane</keyword>